<dbReference type="EMBL" id="QOVW01000081">
    <property type="protein sequence ID" value="RDB35582.1"/>
    <property type="molecule type" value="Genomic_DNA"/>
</dbReference>
<dbReference type="SUPFAM" id="SSF48334">
    <property type="entry name" value="DNA repair protein MutS, domain III"/>
    <property type="match status" value="1"/>
</dbReference>
<dbReference type="FunFam" id="3.40.50.300:FF:000870">
    <property type="entry name" value="MutS protein homolog 4"/>
    <property type="match status" value="1"/>
</dbReference>
<gene>
    <name evidence="12" type="ORF">DCC88_09555</name>
</gene>
<dbReference type="InterPro" id="IPR007861">
    <property type="entry name" value="DNA_mismatch_repair_MutS_clamp"/>
</dbReference>
<protein>
    <recommendedName>
        <fullName evidence="2 9">DNA mismatch repair protein MutS</fullName>
    </recommendedName>
</protein>
<dbReference type="PROSITE" id="PS00486">
    <property type="entry name" value="DNA_MISMATCH_REPAIR_2"/>
    <property type="match status" value="1"/>
</dbReference>
<dbReference type="Gene3D" id="1.10.1420.10">
    <property type="match status" value="2"/>
</dbReference>
<evidence type="ECO:0000259" key="11">
    <source>
        <dbReference type="PROSITE" id="PS00486"/>
    </source>
</evidence>
<dbReference type="Proteomes" id="UP000253934">
    <property type="component" value="Unassembled WGS sequence"/>
</dbReference>
<dbReference type="InterPro" id="IPR036187">
    <property type="entry name" value="DNA_mismatch_repair_MutS_sf"/>
</dbReference>
<reference evidence="12" key="1">
    <citation type="submission" date="2018-04" db="EMBL/GenBank/DDBJ databases">
        <title>Draft genome sequence of the Candidatus Spirobacillus cienkowskii, a pathogen of freshwater Daphnia species, reconstructed from hemolymph metagenomic reads.</title>
        <authorList>
            <person name="Bresciani L."/>
            <person name="Lemos L.N."/>
            <person name="Wale N."/>
            <person name="Lin J.Y."/>
            <person name="Fernandes G.R."/>
            <person name="Duffy M.A."/>
            <person name="Rodrigues J.M."/>
        </authorList>
    </citation>
    <scope>NUCLEOTIDE SEQUENCE [LARGE SCALE GENOMIC DNA]</scope>
    <source>
        <strain evidence="12">Binning01</strain>
    </source>
</reference>
<keyword evidence="3 10" id="KW-0547">Nucleotide-binding</keyword>
<dbReference type="SMART" id="SM00534">
    <property type="entry name" value="MUTSac"/>
    <property type="match status" value="1"/>
</dbReference>
<dbReference type="PANTHER" id="PTHR11361:SF34">
    <property type="entry name" value="DNA MISMATCH REPAIR PROTEIN MSH1, MITOCHONDRIAL"/>
    <property type="match status" value="1"/>
</dbReference>
<keyword evidence="6 10" id="KW-0238">DNA-binding</keyword>
<dbReference type="PIRSF" id="PIRSF037677">
    <property type="entry name" value="DNA_mis_repair_Msh6"/>
    <property type="match status" value="1"/>
</dbReference>
<feature type="domain" description="DNA mismatch repair proteins mutS family" evidence="11">
    <location>
        <begin position="758"/>
        <end position="774"/>
    </location>
</feature>
<evidence type="ECO:0000256" key="1">
    <source>
        <dbReference type="ARBA" id="ARBA00006271"/>
    </source>
</evidence>
<comment type="function">
    <text evidence="8">This protein is involved in the repair of mismatches in DNA. It is possible that it carries out the mismatch recognition step. This protein has a weak ATPase activity.</text>
</comment>
<comment type="caution">
    <text evidence="12">The sequence shown here is derived from an EMBL/GenBank/DDBJ whole genome shotgun (WGS) entry which is preliminary data.</text>
</comment>
<evidence type="ECO:0000256" key="4">
    <source>
        <dbReference type="ARBA" id="ARBA00022763"/>
    </source>
</evidence>
<dbReference type="PANTHER" id="PTHR11361">
    <property type="entry name" value="DNA MISMATCH REPAIR PROTEIN MUTS FAMILY MEMBER"/>
    <property type="match status" value="1"/>
</dbReference>
<dbReference type="InterPro" id="IPR007696">
    <property type="entry name" value="DNA_mismatch_repair_MutS_core"/>
</dbReference>
<keyword evidence="4 10" id="KW-0227">DNA damage</keyword>
<evidence type="ECO:0000256" key="9">
    <source>
        <dbReference type="NCBIfam" id="TIGR01070"/>
    </source>
</evidence>
<evidence type="ECO:0000313" key="12">
    <source>
        <dbReference type="EMBL" id="RDB35582.1"/>
    </source>
</evidence>
<dbReference type="GO" id="GO:0030983">
    <property type="term" value="F:mismatched DNA binding"/>
    <property type="evidence" value="ECO:0007669"/>
    <property type="project" value="InterPro"/>
</dbReference>
<organism evidence="12 13">
    <name type="scientific">Spirobacillus cienkowskii</name>
    <dbReference type="NCBI Taxonomy" id="495820"/>
    <lineage>
        <taxon>Bacteria</taxon>
        <taxon>Pseudomonadati</taxon>
        <taxon>Bdellovibrionota</taxon>
        <taxon>Oligoflexia</taxon>
        <taxon>Silvanigrellales</taxon>
        <taxon>Spirobacillus</taxon>
    </lineage>
</organism>
<sequence>MTYLQDTDNQSFPLISNWLTQSKELAPHLKPILERLSFEHCSGIALSQLESPMMKQFRQSKDEAPDALLFFRMGDFYELFGLDAIIASDICGLTLTSRDKSSPNPVPMAGVPVVGYKNALRKCVLAGFKVAVCEQIEDPKLAKGIVKREIVRIATPAVPGDLADDENQMESQHGCYLASIIEFKKCFTFSYVDVSTGEFRITSQLSESLLIQEISTILPRELLVPQALISKIKTIITNNQQQIPTIVSPIELWILRSESACKELFCEFFVEKDFNRFGLSQTQHGLTAVAAILHYLKNTQKNVLQNIKNISTYELSQHLIIDGGTRKHLDFFATSSGDRKGSLFHFLNKCKTAVGSRLLLHKLKYPFKKQDDVAKSHNKITDLLNHSLIANELTVFLKETADIERILSRAAQKHLDTRGMAWLRNTLILLPKFKETIETIANSVFYTEIQNFFYDIDALKALSQLLKASLVEDPAPIIGKGGTIFQKGFSSELDKAIDLTTNFNDLLANLEKKERENAQIATLKIGYTGAFGYYFEISKGKIAQAPKHFIRKQTLTNCERYITPELKELEEQALHAAETRATLEKELLETIRVQILEHSEPLLKIAQCIAEVDLTVTFAQLAQEFNWCKPILTEENITELQESVHPILAQFAPSNEPFIANDITLGHQNGNNAQSQPLIHLITGPNMAGKSTIMRQVAVAQVLCQIGCFVPASNAKIGMVDRIFTRIGSGDNALKNQSTFMVEMLETAHMLQFATEKSLLILDEIGRGTSTFDGLSLAWAILESLHNQVKARTLFSTHYHELQDVVKNCPNILPMHMQATEIINNLNTDSAQKSIQFTRKYKTGAAGKSYGLHVAELAGIPQNIIQRASEVLQNLETQNLKRACHLETAITPISIESDKGHEPKHTTSTYKHNELQDFLAELDLDLISPKNALDTLYALKEMIQTHEILNKIALESLVPQQRIHYKALKEHKKRKETTSEHKPTLF</sequence>
<dbReference type="SMART" id="SM00533">
    <property type="entry name" value="MUTSd"/>
    <property type="match status" value="1"/>
</dbReference>
<dbReference type="GO" id="GO:0006298">
    <property type="term" value="P:mismatch repair"/>
    <property type="evidence" value="ECO:0007669"/>
    <property type="project" value="UniProtKB-UniRule"/>
</dbReference>
<dbReference type="InterPro" id="IPR007860">
    <property type="entry name" value="DNA_mmatch_repair_MutS_con_dom"/>
</dbReference>
<keyword evidence="5" id="KW-0067">ATP-binding</keyword>
<dbReference type="InterPro" id="IPR016151">
    <property type="entry name" value="DNA_mismatch_repair_MutS_N"/>
</dbReference>
<evidence type="ECO:0000256" key="7">
    <source>
        <dbReference type="ARBA" id="ARBA00023204"/>
    </source>
</evidence>
<dbReference type="InterPro" id="IPR027417">
    <property type="entry name" value="P-loop_NTPase"/>
</dbReference>
<dbReference type="GO" id="GO:0140664">
    <property type="term" value="F:ATP-dependent DNA damage sensor activity"/>
    <property type="evidence" value="ECO:0007669"/>
    <property type="project" value="InterPro"/>
</dbReference>
<comment type="similarity">
    <text evidence="1 10">Belongs to the DNA mismatch repair MutS family.</text>
</comment>
<dbReference type="GO" id="GO:0005524">
    <property type="term" value="F:ATP binding"/>
    <property type="evidence" value="ECO:0007669"/>
    <property type="project" value="UniProtKB-UniRule"/>
</dbReference>
<evidence type="ECO:0000256" key="8">
    <source>
        <dbReference type="ARBA" id="ARBA00024647"/>
    </source>
</evidence>
<dbReference type="Pfam" id="PF01624">
    <property type="entry name" value="MutS_I"/>
    <property type="match status" value="1"/>
</dbReference>
<dbReference type="NCBIfam" id="TIGR01070">
    <property type="entry name" value="mutS1"/>
    <property type="match status" value="1"/>
</dbReference>
<evidence type="ECO:0000256" key="5">
    <source>
        <dbReference type="ARBA" id="ARBA00022840"/>
    </source>
</evidence>
<evidence type="ECO:0000256" key="2">
    <source>
        <dbReference type="ARBA" id="ARBA00021982"/>
    </source>
</evidence>
<dbReference type="Gene3D" id="3.30.420.110">
    <property type="entry name" value="MutS, connector domain"/>
    <property type="match status" value="1"/>
</dbReference>
<dbReference type="Pfam" id="PF05190">
    <property type="entry name" value="MutS_IV"/>
    <property type="match status" value="1"/>
</dbReference>
<keyword evidence="13" id="KW-1185">Reference proteome</keyword>
<accession>A0A369KPT8</accession>
<name>A0A369KPT8_9BACT</name>
<proteinExistence type="inferred from homology"/>
<dbReference type="Gene3D" id="3.40.50.300">
    <property type="entry name" value="P-loop containing nucleotide triphosphate hydrolases"/>
    <property type="match status" value="1"/>
</dbReference>
<dbReference type="Gene3D" id="3.40.1170.10">
    <property type="entry name" value="DNA repair protein MutS, domain I"/>
    <property type="match status" value="1"/>
</dbReference>
<evidence type="ECO:0000313" key="13">
    <source>
        <dbReference type="Proteomes" id="UP000253934"/>
    </source>
</evidence>
<dbReference type="AlphaFoldDB" id="A0A369KPT8"/>
<dbReference type="Pfam" id="PF05192">
    <property type="entry name" value="MutS_III"/>
    <property type="match status" value="1"/>
</dbReference>
<dbReference type="InterPro" id="IPR005748">
    <property type="entry name" value="DNA_mismatch_repair_MutS"/>
</dbReference>
<dbReference type="GO" id="GO:0005829">
    <property type="term" value="C:cytosol"/>
    <property type="evidence" value="ECO:0007669"/>
    <property type="project" value="TreeGrafter"/>
</dbReference>
<dbReference type="SUPFAM" id="SSF52540">
    <property type="entry name" value="P-loop containing nucleoside triphosphate hydrolases"/>
    <property type="match status" value="1"/>
</dbReference>
<evidence type="ECO:0000256" key="10">
    <source>
        <dbReference type="RuleBase" id="RU003756"/>
    </source>
</evidence>
<keyword evidence="7 10" id="KW-0234">DNA repair</keyword>
<dbReference type="SUPFAM" id="SSF55271">
    <property type="entry name" value="DNA repair protein MutS, domain I"/>
    <property type="match status" value="1"/>
</dbReference>
<dbReference type="NCBIfam" id="NF003810">
    <property type="entry name" value="PRK05399.1"/>
    <property type="match status" value="1"/>
</dbReference>
<dbReference type="InterPro" id="IPR007695">
    <property type="entry name" value="DNA_mismatch_repair_MutS-lik_N"/>
</dbReference>
<dbReference type="Pfam" id="PF05188">
    <property type="entry name" value="MutS_II"/>
    <property type="match status" value="1"/>
</dbReference>
<dbReference type="SUPFAM" id="SSF53150">
    <property type="entry name" value="DNA repair protein MutS, domain II"/>
    <property type="match status" value="1"/>
</dbReference>
<evidence type="ECO:0000256" key="6">
    <source>
        <dbReference type="ARBA" id="ARBA00023125"/>
    </source>
</evidence>
<dbReference type="InterPro" id="IPR036678">
    <property type="entry name" value="MutS_con_dom_sf"/>
</dbReference>
<dbReference type="InterPro" id="IPR017261">
    <property type="entry name" value="DNA_mismatch_repair_MutS/MSH"/>
</dbReference>
<dbReference type="Pfam" id="PF00488">
    <property type="entry name" value="MutS_V"/>
    <property type="match status" value="1"/>
</dbReference>
<dbReference type="InterPro" id="IPR000432">
    <property type="entry name" value="DNA_mismatch_repair_MutS_C"/>
</dbReference>
<evidence type="ECO:0000256" key="3">
    <source>
        <dbReference type="ARBA" id="ARBA00022741"/>
    </source>
</evidence>
<dbReference type="InterPro" id="IPR045076">
    <property type="entry name" value="MutS"/>
</dbReference>
<dbReference type="Gene3D" id="6.10.140.430">
    <property type="match status" value="1"/>
</dbReference>